<comment type="similarity">
    <text evidence="4">Belongs to the RNase PH family. Rrp42 subfamily.</text>
</comment>
<dbReference type="GO" id="GO:0035925">
    <property type="term" value="F:mRNA 3'-UTR AU-rich region binding"/>
    <property type="evidence" value="ECO:0007669"/>
    <property type="project" value="TreeGrafter"/>
</dbReference>
<dbReference type="HAMAP" id="MF_00622">
    <property type="entry name" value="Exosome_Rrp42"/>
    <property type="match status" value="1"/>
</dbReference>
<dbReference type="PANTHER" id="PTHR11097:SF8">
    <property type="entry name" value="EXOSOME COMPLEX COMPONENT RRP42"/>
    <property type="match status" value="1"/>
</dbReference>
<dbReference type="InterPro" id="IPR027408">
    <property type="entry name" value="PNPase/RNase_PH_dom_sf"/>
</dbReference>
<dbReference type="Gene3D" id="3.30.230.70">
    <property type="entry name" value="GHMP Kinase, N-terminal domain"/>
    <property type="match status" value="1"/>
</dbReference>
<dbReference type="Pfam" id="PF01138">
    <property type="entry name" value="RNase_PH"/>
    <property type="match status" value="1"/>
</dbReference>
<dbReference type="Pfam" id="PF03725">
    <property type="entry name" value="RNase_PH_C"/>
    <property type="match status" value="1"/>
</dbReference>
<accession>A0A497EWC5</accession>
<dbReference type="SUPFAM" id="SSF54211">
    <property type="entry name" value="Ribosomal protein S5 domain 2-like"/>
    <property type="match status" value="1"/>
</dbReference>
<dbReference type="Proteomes" id="UP000268446">
    <property type="component" value="Unassembled WGS sequence"/>
</dbReference>
<reference evidence="9 10" key="1">
    <citation type="submission" date="2018-06" db="EMBL/GenBank/DDBJ databases">
        <title>Extensive metabolic versatility and redundancy in microbially diverse, dynamic hydrothermal sediments.</title>
        <authorList>
            <person name="Dombrowski N."/>
            <person name="Teske A."/>
            <person name="Baker B.J."/>
        </authorList>
    </citation>
    <scope>NUCLEOTIDE SEQUENCE [LARGE SCALE GENOMIC DNA]</scope>
    <source>
        <strain evidence="8">B20_G2</strain>
        <strain evidence="7">B29_G17</strain>
    </source>
</reference>
<organism evidence="7 9">
    <name type="scientific">Thermoproteota archaeon</name>
    <dbReference type="NCBI Taxonomy" id="2056631"/>
    <lineage>
        <taxon>Archaea</taxon>
        <taxon>Thermoproteota</taxon>
    </lineage>
</organism>
<keyword evidence="2 4" id="KW-0963">Cytoplasm</keyword>
<evidence type="ECO:0000313" key="10">
    <source>
        <dbReference type="Proteomes" id="UP000269499"/>
    </source>
</evidence>
<comment type="subcellular location">
    <subcellularLocation>
        <location evidence="1 4">Cytoplasm</location>
    </subcellularLocation>
</comment>
<dbReference type="SUPFAM" id="SSF55666">
    <property type="entry name" value="Ribonuclease PH domain 2-like"/>
    <property type="match status" value="1"/>
</dbReference>
<dbReference type="EMBL" id="QMQZ01000052">
    <property type="protein sequence ID" value="RLE51507.1"/>
    <property type="molecule type" value="Genomic_DNA"/>
</dbReference>
<dbReference type="NCBIfam" id="NF003282">
    <property type="entry name" value="PRK04282.1-1"/>
    <property type="match status" value="1"/>
</dbReference>
<dbReference type="AlphaFoldDB" id="A0A497EWC5"/>
<gene>
    <name evidence="4" type="primary">rrp42</name>
    <name evidence="7" type="ORF">DRJ20_02055</name>
    <name evidence="8" type="ORF">DRJ26_01430</name>
</gene>
<evidence type="ECO:0000259" key="5">
    <source>
        <dbReference type="Pfam" id="PF01138"/>
    </source>
</evidence>
<evidence type="ECO:0000256" key="4">
    <source>
        <dbReference type="HAMAP-Rule" id="MF_00622"/>
    </source>
</evidence>
<comment type="function">
    <text evidence="4">Non-catalytic component of the exosome, which is a complex involved in RNA degradation. Contributes to the structuring of the Rrp41 active site.</text>
</comment>
<dbReference type="InterPro" id="IPR020568">
    <property type="entry name" value="Ribosomal_Su5_D2-typ_SF"/>
</dbReference>
<dbReference type="InterPro" id="IPR015847">
    <property type="entry name" value="ExoRNase_PH_dom2"/>
</dbReference>
<evidence type="ECO:0000313" key="8">
    <source>
        <dbReference type="EMBL" id="RLE54819.1"/>
    </source>
</evidence>
<proteinExistence type="inferred from homology"/>
<evidence type="ECO:0000313" key="7">
    <source>
        <dbReference type="EMBL" id="RLE51507.1"/>
    </source>
</evidence>
<dbReference type="GO" id="GO:0000177">
    <property type="term" value="C:cytoplasmic exosome (RNase complex)"/>
    <property type="evidence" value="ECO:0007669"/>
    <property type="project" value="TreeGrafter"/>
</dbReference>
<feature type="domain" description="Exoribonuclease phosphorolytic" evidence="6">
    <location>
        <begin position="187"/>
        <end position="252"/>
    </location>
</feature>
<name>A0A497EWC5_9CREN</name>
<evidence type="ECO:0000259" key="6">
    <source>
        <dbReference type="Pfam" id="PF03725"/>
    </source>
</evidence>
<comment type="subunit">
    <text evidence="4">Component of the archaeal exosome complex. Forms a hexameric ring-like arrangement composed of 3 Rrp41-Rrp42 heterodimers. The hexameric ring associates with a trimer of Rrp4 and/or Csl4 subunits.</text>
</comment>
<dbReference type="InterPro" id="IPR036345">
    <property type="entry name" value="ExoRNase_PH_dom2_sf"/>
</dbReference>
<keyword evidence="3 4" id="KW-0271">Exosome</keyword>
<dbReference type="FunFam" id="3.30.230.70:FF:000017">
    <property type="entry name" value="Exosome complex component Rrp42"/>
    <property type="match status" value="1"/>
</dbReference>
<sequence length="274" mass="29861">MSKVPVNLNKAYLLNLASKGARIDGRGLKDYRPISIEFGVAGKADGSAGVRIGNTYVMVGVKAEIGTPFSDTPDEGVLMVNAEFVPLASPSFEPGPPDENAIELARVVDRGIRKSEAINLKDLCIIPGKKVWMIWVDIYVLDYNGNLMDASALAALAALMDTKIPVVKVDGEEVIITEDRKPLELRDYPIAVTIGKLGQSLIVDPTLEEENVLDCRLTVFTTKDGNTCAFQKAFPGVFTPEEILEAVDLAIEKGKELRSKLFEAYEKFKEPSKG</sequence>
<dbReference type="EMBL" id="QMRA01000015">
    <property type="protein sequence ID" value="RLE54819.1"/>
    <property type="molecule type" value="Genomic_DNA"/>
</dbReference>
<comment type="caution">
    <text evidence="7">The sequence shown here is derived from an EMBL/GenBank/DDBJ whole genome shotgun (WGS) entry which is preliminary data.</text>
</comment>
<dbReference type="CDD" id="cd11365">
    <property type="entry name" value="RNase_PH_archRRP42"/>
    <property type="match status" value="1"/>
</dbReference>
<dbReference type="Proteomes" id="UP000269499">
    <property type="component" value="Unassembled WGS sequence"/>
</dbReference>
<dbReference type="GO" id="GO:0016075">
    <property type="term" value="P:rRNA catabolic process"/>
    <property type="evidence" value="ECO:0007669"/>
    <property type="project" value="TreeGrafter"/>
</dbReference>
<evidence type="ECO:0000256" key="3">
    <source>
        <dbReference type="ARBA" id="ARBA00022835"/>
    </source>
</evidence>
<dbReference type="PANTHER" id="PTHR11097">
    <property type="entry name" value="EXOSOME COMPLEX EXONUCLEASE RIBOSOMAL RNA PROCESSING PROTEIN"/>
    <property type="match status" value="1"/>
</dbReference>
<evidence type="ECO:0000313" key="9">
    <source>
        <dbReference type="Proteomes" id="UP000268446"/>
    </source>
</evidence>
<dbReference type="InterPro" id="IPR001247">
    <property type="entry name" value="ExoRNase_PH_dom1"/>
</dbReference>
<feature type="domain" description="Exoribonuclease phosphorolytic" evidence="5">
    <location>
        <begin position="31"/>
        <end position="165"/>
    </location>
</feature>
<evidence type="ECO:0000256" key="1">
    <source>
        <dbReference type="ARBA" id="ARBA00004496"/>
    </source>
</evidence>
<protein>
    <recommendedName>
        <fullName evidence="4">Exosome complex component Rrp42</fullName>
    </recommendedName>
</protein>
<dbReference type="InterPro" id="IPR020869">
    <property type="entry name" value="Rrp42_archaea"/>
</dbReference>
<dbReference type="InterPro" id="IPR050590">
    <property type="entry name" value="Exosome_comp_Rrp42_subfam"/>
</dbReference>
<evidence type="ECO:0000256" key="2">
    <source>
        <dbReference type="ARBA" id="ARBA00022490"/>
    </source>
</evidence>